<organism evidence="2 3">
    <name type="scientific">Favolaschia claudopus</name>
    <dbReference type="NCBI Taxonomy" id="2862362"/>
    <lineage>
        <taxon>Eukaryota</taxon>
        <taxon>Fungi</taxon>
        <taxon>Dikarya</taxon>
        <taxon>Basidiomycota</taxon>
        <taxon>Agaricomycotina</taxon>
        <taxon>Agaricomycetes</taxon>
        <taxon>Agaricomycetidae</taxon>
        <taxon>Agaricales</taxon>
        <taxon>Marasmiineae</taxon>
        <taxon>Mycenaceae</taxon>
        <taxon>Favolaschia</taxon>
    </lineage>
</organism>
<evidence type="ECO:0000313" key="3">
    <source>
        <dbReference type="Proteomes" id="UP001362999"/>
    </source>
</evidence>
<comment type="caution">
    <text evidence="2">The sequence shown here is derived from an EMBL/GenBank/DDBJ whole genome shotgun (WGS) entry which is preliminary data.</text>
</comment>
<feature type="compositionally biased region" description="Low complexity" evidence="1">
    <location>
        <begin position="277"/>
        <end position="286"/>
    </location>
</feature>
<dbReference type="Proteomes" id="UP001362999">
    <property type="component" value="Unassembled WGS sequence"/>
</dbReference>
<name>A0AAW0DRF4_9AGAR</name>
<accession>A0AAW0DRF4</accession>
<sequence length="476" mass="52625">MDAEPPPPRPGTLCPTCERGTILFALKCTGRNNINNKGTYFIKCSRNYNEKDSPHWLTSQAAENKCSAFWWLANTTGYLKCQPKYIQSLSVECLHETADLSPSHTQLRFLPPQTPTSVVERLDVSTVSNAVPTTPLPGPSPTYFPIHGGNVSSYFQQALPTGFIEQSLSQSATASASKTRTQYTQATNHQIRVGWCKDVDGPPVYINVSAPDIPHFHPATSNPIIRLSGLDKESLQSFCFFQGGFWAGGDLPLHSLRPLQTVLLGPFEHIGQQSVKLSTSTSTTIPETPPTPTPTLPRMTLKRGGEENPSPSKKSKHQSLAPVTDAVRDDIIEISDSDEDRGAESAAKEDVFGPVIMKMCSCSDSNANSKPRQNPSFPGVYAVDVDKYFREVIEMTKTGKTKIGDALLHVYRVSVPNSTWYRHREVWEARQTNIAVIVRQSINAGLTPEGRWEPVYNQGRKLLDQAKKKRTDVQSQ</sequence>
<reference evidence="2 3" key="1">
    <citation type="journal article" date="2024" name="J Genomics">
        <title>Draft genome sequencing and assembly of Favolaschia claudopus CIRM-BRFM 2984 isolated from oak limbs.</title>
        <authorList>
            <person name="Navarro D."/>
            <person name="Drula E."/>
            <person name="Chaduli D."/>
            <person name="Cazenave R."/>
            <person name="Ahrendt S."/>
            <person name="Wang J."/>
            <person name="Lipzen A."/>
            <person name="Daum C."/>
            <person name="Barry K."/>
            <person name="Grigoriev I.V."/>
            <person name="Favel A."/>
            <person name="Rosso M.N."/>
            <person name="Martin F."/>
        </authorList>
    </citation>
    <scope>NUCLEOTIDE SEQUENCE [LARGE SCALE GENOMIC DNA]</scope>
    <source>
        <strain evidence="2 3">CIRM-BRFM 2984</strain>
    </source>
</reference>
<dbReference type="AlphaFoldDB" id="A0AAW0DRF4"/>
<proteinExistence type="predicted"/>
<feature type="region of interest" description="Disordered" evidence="1">
    <location>
        <begin position="277"/>
        <end position="322"/>
    </location>
</feature>
<dbReference type="EMBL" id="JAWWNJ010000006">
    <property type="protein sequence ID" value="KAK7054174.1"/>
    <property type="molecule type" value="Genomic_DNA"/>
</dbReference>
<evidence type="ECO:0000256" key="1">
    <source>
        <dbReference type="SAM" id="MobiDB-lite"/>
    </source>
</evidence>
<evidence type="ECO:0008006" key="4">
    <source>
        <dbReference type="Google" id="ProtNLM"/>
    </source>
</evidence>
<keyword evidence="3" id="KW-1185">Reference proteome</keyword>
<protein>
    <recommendedName>
        <fullName evidence="4">Zinc finger GRF-type domain-containing protein</fullName>
    </recommendedName>
</protein>
<evidence type="ECO:0000313" key="2">
    <source>
        <dbReference type="EMBL" id="KAK7054174.1"/>
    </source>
</evidence>
<gene>
    <name evidence="2" type="ORF">R3P38DRAFT_2762010</name>
</gene>